<sequence>MKPLQLKLTAFGPYKQTEIIDFRELGEHRLFVIAGMTGAGKTTIFDGICFALYGSASGEDRAEIREIRSHFAAEDIHTSAELLFTIKGSTYRIFRQLAHKKKGNKNATGDKLEFVKVESDGEKPVVESQKLTEINRKMEELIGLSKDQFKQIVMLPQGEFRKLLTSETENKEAILRKIFKTESYRHLADSLKIKRDLAMNSLEKAHAKRDLYIKQIQSVIPERNSHLNEVLSAEHINIYQLLFALAEEVQYYQEQQAEKEALTQELNLKINLHHTLLVETKEFNKRLISYQEKEAELKRLEEQKEHFEQIKQRIENAKKASHIIPIEERYYEKLQDKKQKEQELAKLEEEYRLTAMEHQKQEVEFNEAKQNMPMIEQLTIELSTLQKLEVKLNELEKVSEKLSKRQLDVENFANRLKLITADLEMIDNQRNQHATQITALLKPLETYDEKVVTLTELKEKQSTWQKWQRQMLSLEQLLIDEKTKKQMYESKLENYEREEKKWINNQASVLATKLVDGEPCPVCGSLEHQSLEGNHDISLTEQQLSALRYEADTASTTYFEYQASVNAGRQQSLQWEEELRRLGMAPTDGEKISQEFQLLEQEVNDLKRQKKKLEVLRQEKQLLDDKRETLQQKYATLEQEKNANLEGFYQVRGEFESLQKEIPAGLSSIQALTAKIKELSLKKNELVRHYEVIEKKIEQSKNKVVSLRATIDSAKKNYILAKQALEEAQSQFKEAVYSAGFDQGSAYQAARIKLSDIETMESSYEAYKLHLYALKEQIKVGLEEYAGQQTKDETNLERQLAAIQLEAKNLNEQIHAIKKYQADGHRLVKVIEESGKEIQQLEEKTAKIIDLYNVLRGQNSLKISFERFLQIEYLEQIIHAANTRLHPMSGGQYRLVRSDRQEARGKQSGLGLDVYDAYTGQKRDVKTLSGGEKFNASLSLALGMSDVIQSFQGNIQIDTMFIDEGFGTLDEEALNKAIRTLIDLQNNGRIVGIISHVAELKDAMPALLEVKKSKEGHSHTKFVLK</sequence>
<dbReference type="Proteomes" id="UP000076021">
    <property type="component" value="Chromosome"/>
</dbReference>
<feature type="coiled-coil region" evidence="4">
    <location>
        <begin position="478"/>
        <end position="505"/>
    </location>
</feature>
<feature type="coiled-coil region" evidence="4">
    <location>
        <begin position="589"/>
        <end position="643"/>
    </location>
</feature>
<evidence type="ECO:0000256" key="1">
    <source>
        <dbReference type="ARBA" id="ARBA00006930"/>
    </source>
</evidence>
<evidence type="ECO:0000256" key="3">
    <source>
        <dbReference type="ARBA" id="ARBA00013368"/>
    </source>
</evidence>
<comment type="subunit">
    <text evidence="2">Heterodimer of SbcC and SbcD.</text>
</comment>
<reference evidence="7" key="2">
    <citation type="submission" date="2016-03" db="EMBL/GenBank/DDBJ databases">
        <authorList>
            <person name="Ploux O."/>
        </authorList>
    </citation>
    <scope>NUCLEOTIDE SEQUENCE [LARGE SCALE GENOMIC DNA]</scope>
    <source>
        <strain evidence="7">PP9</strain>
    </source>
</reference>
<evidence type="ECO:0000256" key="4">
    <source>
        <dbReference type="SAM" id="Coils"/>
    </source>
</evidence>
<reference evidence="6 7" key="1">
    <citation type="journal article" date="2016" name="Genome Announc.">
        <title>Whole-Genome Sequence of Rummeliibacillus stabekisii Strain PP9 Isolated from Antarctic Soil.</title>
        <authorList>
            <person name="da Mota F.F."/>
            <person name="Vollu R.E."/>
            <person name="Jurelevicius D."/>
            <person name="Seldin L."/>
        </authorList>
    </citation>
    <scope>NUCLEOTIDE SEQUENCE [LARGE SCALE GENOMIC DNA]</scope>
    <source>
        <strain evidence="6 7">PP9</strain>
    </source>
</reference>
<dbReference type="InterPro" id="IPR027417">
    <property type="entry name" value="P-loop_NTPase"/>
</dbReference>
<evidence type="ECO:0000256" key="2">
    <source>
        <dbReference type="ARBA" id="ARBA00011322"/>
    </source>
</evidence>
<dbReference type="RefSeq" id="WP_066786905.1">
    <property type="nucleotide sequence ID" value="NZ_CP014806.1"/>
</dbReference>
<evidence type="ECO:0000313" key="6">
    <source>
        <dbReference type="EMBL" id="AMW98940.1"/>
    </source>
</evidence>
<dbReference type="AlphaFoldDB" id="A0A143HBZ4"/>
<comment type="similarity">
    <text evidence="1">Belongs to the SMC family. SbcC subfamily.</text>
</comment>
<protein>
    <recommendedName>
        <fullName evidence="3">Nuclease SbcCD subunit C</fullName>
    </recommendedName>
</protein>
<dbReference type="STRING" id="241244.ATY39_05400"/>
<feature type="coiled-coil region" evidence="4">
    <location>
        <begin position="669"/>
        <end position="731"/>
    </location>
</feature>
<accession>A0A143HBZ4</accession>
<evidence type="ECO:0000313" key="7">
    <source>
        <dbReference type="Proteomes" id="UP000076021"/>
    </source>
</evidence>
<dbReference type="Pfam" id="PF13558">
    <property type="entry name" value="SbcC_Walker_B"/>
    <property type="match status" value="1"/>
</dbReference>
<dbReference type="SUPFAM" id="SSF52540">
    <property type="entry name" value="P-loop containing nucleoside triphosphate hydrolases"/>
    <property type="match status" value="1"/>
</dbReference>
<dbReference type="InterPro" id="IPR038729">
    <property type="entry name" value="Rad50/SbcC_AAA"/>
</dbReference>
<feature type="coiled-coil region" evidence="4">
    <location>
        <begin position="793"/>
        <end position="820"/>
    </location>
</feature>
<dbReference type="KEGG" id="rst:ATY39_05400"/>
<keyword evidence="4" id="KW-0175">Coiled coil</keyword>
<dbReference type="PANTHER" id="PTHR32114:SF2">
    <property type="entry name" value="ABC TRANSPORTER ABCH.3"/>
    <property type="match status" value="1"/>
</dbReference>
<feature type="coiled-coil region" evidence="4">
    <location>
        <begin position="245"/>
        <end position="405"/>
    </location>
</feature>
<keyword evidence="7" id="KW-1185">Reference proteome</keyword>
<feature type="domain" description="Rad50/SbcC-type AAA" evidence="5">
    <location>
        <begin position="5"/>
        <end position="216"/>
    </location>
</feature>
<gene>
    <name evidence="6" type="ORF">ATY39_05400</name>
</gene>
<name>A0A143HBZ4_9BACL</name>
<organism evidence="6 7">
    <name type="scientific">Rummeliibacillus stabekisii</name>
    <dbReference type="NCBI Taxonomy" id="241244"/>
    <lineage>
        <taxon>Bacteria</taxon>
        <taxon>Bacillati</taxon>
        <taxon>Bacillota</taxon>
        <taxon>Bacilli</taxon>
        <taxon>Bacillales</taxon>
        <taxon>Caryophanaceae</taxon>
        <taxon>Rummeliibacillus</taxon>
    </lineage>
</organism>
<dbReference type="OrthoDB" id="9795626at2"/>
<dbReference type="Gene3D" id="3.40.50.300">
    <property type="entry name" value="P-loop containing nucleotide triphosphate hydrolases"/>
    <property type="match status" value="2"/>
</dbReference>
<dbReference type="PANTHER" id="PTHR32114">
    <property type="entry name" value="ABC TRANSPORTER ABCH.3"/>
    <property type="match status" value="1"/>
</dbReference>
<evidence type="ECO:0000259" key="5">
    <source>
        <dbReference type="Pfam" id="PF13476"/>
    </source>
</evidence>
<dbReference type="Pfam" id="PF13476">
    <property type="entry name" value="AAA_23"/>
    <property type="match status" value="1"/>
</dbReference>
<proteinExistence type="inferred from homology"/>
<dbReference type="EMBL" id="CP014806">
    <property type="protein sequence ID" value="AMW98940.1"/>
    <property type="molecule type" value="Genomic_DNA"/>
</dbReference>